<evidence type="ECO:0000256" key="9">
    <source>
        <dbReference type="ARBA" id="ARBA00022842"/>
    </source>
</evidence>
<evidence type="ECO:0000256" key="5">
    <source>
        <dbReference type="ARBA" id="ARBA00022694"/>
    </source>
</evidence>
<evidence type="ECO:0000256" key="6">
    <source>
        <dbReference type="ARBA" id="ARBA00022723"/>
    </source>
</evidence>
<dbReference type="GO" id="GO:0005737">
    <property type="term" value="C:cytoplasm"/>
    <property type="evidence" value="ECO:0007669"/>
    <property type="project" value="UniProtKB-SubCell"/>
</dbReference>
<dbReference type="EMBL" id="UOGD01000207">
    <property type="protein sequence ID" value="VAX21858.1"/>
    <property type="molecule type" value="Genomic_DNA"/>
</dbReference>
<name>A0A3B1CD80_9ZZZZ</name>
<dbReference type="PANTHER" id="PTHR33540">
    <property type="entry name" value="TRNA THREONYLCARBAMOYLADENOSINE BIOSYNTHESIS PROTEIN TSAE"/>
    <property type="match status" value="1"/>
</dbReference>
<accession>A0A3B1CD80</accession>
<dbReference type="GO" id="GO:0046872">
    <property type="term" value="F:metal ion binding"/>
    <property type="evidence" value="ECO:0007669"/>
    <property type="project" value="UniProtKB-KW"/>
</dbReference>
<comment type="subcellular location">
    <subcellularLocation>
        <location evidence="1">Cytoplasm</location>
    </subcellularLocation>
</comment>
<keyword evidence="8" id="KW-0067">ATP-binding</keyword>
<dbReference type="AlphaFoldDB" id="A0A3B1CD80"/>
<reference evidence="11" key="1">
    <citation type="submission" date="2018-06" db="EMBL/GenBank/DDBJ databases">
        <authorList>
            <person name="Zhirakovskaya E."/>
        </authorList>
    </citation>
    <scope>NUCLEOTIDE SEQUENCE</scope>
</reference>
<dbReference type="InterPro" id="IPR027417">
    <property type="entry name" value="P-loop_NTPase"/>
</dbReference>
<sequence length="141" mass="16140">MEFPLKIVVADETGTVNLAKKFSKVLKPSCTVALIGDLGTGKTFFTKNVIAAFGNSEVSSPTFAIVNVYETKFKIYHFDFYRIKKVGELYDIGFDDYLSDSDAITFIEWADLFPEILPEHRFEIKINYIDETKREFIIESL</sequence>
<dbReference type="GO" id="GO:0005524">
    <property type="term" value="F:ATP binding"/>
    <property type="evidence" value="ECO:0007669"/>
    <property type="project" value="UniProtKB-KW"/>
</dbReference>
<keyword evidence="5" id="KW-0819">tRNA processing</keyword>
<keyword evidence="9" id="KW-0460">Magnesium</keyword>
<keyword evidence="7" id="KW-0547">Nucleotide-binding</keyword>
<dbReference type="NCBIfam" id="TIGR00150">
    <property type="entry name" value="T6A_YjeE"/>
    <property type="match status" value="1"/>
</dbReference>
<dbReference type="GO" id="GO:0002949">
    <property type="term" value="P:tRNA threonylcarbamoyladenosine modification"/>
    <property type="evidence" value="ECO:0007669"/>
    <property type="project" value="InterPro"/>
</dbReference>
<dbReference type="Gene3D" id="3.40.50.300">
    <property type="entry name" value="P-loop containing nucleotide triphosphate hydrolases"/>
    <property type="match status" value="1"/>
</dbReference>
<evidence type="ECO:0000256" key="7">
    <source>
        <dbReference type="ARBA" id="ARBA00022741"/>
    </source>
</evidence>
<proteinExistence type="inferred from homology"/>
<dbReference type="SUPFAM" id="SSF52540">
    <property type="entry name" value="P-loop containing nucleoside triphosphate hydrolases"/>
    <property type="match status" value="1"/>
</dbReference>
<dbReference type="InterPro" id="IPR003442">
    <property type="entry name" value="T6A_TsaE"/>
</dbReference>
<evidence type="ECO:0000256" key="8">
    <source>
        <dbReference type="ARBA" id="ARBA00022840"/>
    </source>
</evidence>
<keyword evidence="6" id="KW-0479">Metal-binding</keyword>
<comment type="similarity">
    <text evidence="2">Belongs to the TsaE family.</text>
</comment>
<dbReference type="Pfam" id="PF02367">
    <property type="entry name" value="TsaE"/>
    <property type="match status" value="1"/>
</dbReference>
<dbReference type="PANTHER" id="PTHR33540:SF2">
    <property type="entry name" value="TRNA THREONYLCARBAMOYLADENOSINE BIOSYNTHESIS PROTEIN TSAE"/>
    <property type="match status" value="1"/>
</dbReference>
<evidence type="ECO:0000256" key="4">
    <source>
        <dbReference type="ARBA" id="ARBA00022490"/>
    </source>
</evidence>
<keyword evidence="4" id="KW-0963">Cytoplasm</keyword>
<gene>
    <name evidence="11" type="ORF">MNBD_IGNAVI01-3141</name>
</gene>
<evidence type="ECO:0000313" key="11">
    <source>
        <dbReference type="EMBL" id="VAX21858.1"/>
    </source>
</evidence>
<protein>
    <recommendedName>
        <fullName evidence="3">tRNA threonylcarbamoyladenosine biosynthesis protein TsaE</fullName>
    </recommendedName>
    <alternativeName>
        <fullName evidence="10">t(6)A37 threonylcarbamoyladenosine biosynthesis protein TsaE</fullName>
    </alternativeName>
</protein>
<evidence type="ECO:0000256" key="2">
    <source>
        <dbReference type="ARBA" id="ARBA00007599"/>
    </source>
</evidence>
<evidence type="ECO:0000256" key="3">
    <source>
        <dbReference type="ARBA" id="ARBA00019010"/>
    </source>
</evidence>
<evidence type="ECO:0000256" key="10">
    <source>
        <dbReference type="ARBA" id="ARBA00032441"/>
    </source>
</evidence>
<evidence type="ECO:0000256" key="1">
    <source>
        <dbReference type="ARBA" id="ARBA00004496"/>
    </source>
</evidence>
<organism evidence="11">
    <name type="scientific">hydrothermal vent metagenome</name>
    <dbReference type="NCBI Taxonomy" id="652676"/>
    <lineage>
        <taxon>unclassified sequences</taxon>
        <taxon>metagenomes</taxon>
        <taxon>ecological metagenomes</taxon>
    </lineage>
</organism>